<dbReference type="Proteomes" id="UP000304840">
    <property type="component" value="Chromosome"/>
</dbReference>
<reference evidence="2" key="1">
    <citation type="submission" date="2016-03" db="EMBL/GenBank/DDBJ databases">
        <title>Flavobacterium columnare strain B185, complete genome.</title>
        <authorList>
            <person name="Sundberg L.-R."/>
            <person name="Papponen P."/>
            <person name="Laanto E."/>
        </authorList>
    </citation>
    <scope>NUCLEOTIDE SEQUENCE [LARGE SCALE GENOMIC DNA]</scope>
    <source>
        <strain evidence="2">B185</strain>
    </source>
</reference>
<name>A0AAI8CI24_9FLAO</name>
<reference evidence="1 2" key="2">
    <citation type="submission" date="2019-05" db="EMBL/GenBank/DDBJ databases">
        <authorList>
            <person name="Ravantti J.J."/>
        </authorList>
    </citation>
    <scope>NUCLEOTIDE SEQUENCE [LARGE SCALE GENOMIC DNA]</scope>
    <source>
        <strain evidence="1 2">B185</strain>
    </source>
</reference>
<sequence length="177" mass="21403">MRTHIYLLLIFIIVACQVKDKECKESEKFLIEFSKGVSEKLPPPNSNLFMFFKLDDNSIIKINNISLYDVYKRGYKDKFKFNDFLCSLFNEKIYLKRNLLEQGSKNYVIIKPDKNIDLLKSKELIEKYCEKLDNYHRLKNQFNNDEKITILYTFFRNKKYVSFDDYQGYYIIKDSLR</sequence>
<dbReference type="PROSITE" id="PS51257">
    <property type="entry name" value="PROKAR_LIPOPROTEIN"/>
    <property type="match status" value="1"/>
</dbReference>
<evidence type="ECO:0000313" key="1">
    <source>
        <dbReference type="EMBL" id="AMO21127.2"/>
    </source>
</evidence>
<dbReference type="EMBL" id="CP010992">
    <property type="protein sequence ID" value="AMO21127.2"/>
    <property type="molecule type" value="Genomic_DNA"/>
</dbReference>
<dbReference type="RefSeq" id="WP_123906737.1">
    <property type="nucleotide sequence ID" value="NZ_CP010992.1"/>
</dbReference>
<proteinExistence type="predicted"/>
<gene>
    <name evidence="1" type="ORF">UN65_12995</name>
</gene>
<accession>A0AAI8CI24</accession>
<evidence type="ECO:0000313" key="2">
    <source>
        <dbReference type="Proteomes" id="UP000304840"/>
    </source>
</evidence>
<protein>
    <recommendedName>
        <fullName evidence="3">Lipoprotein</fullName>
    </recommendedName>
</protein>
<evidence type="ECO:0008006" key="3">
    <source>
        <dbReference type="Google" id="ProtNLM"/>
    </source>
</evidence>
<organism evidence="1 2">
    <name type="scientific">Flavobacterium columnare</name>
    <dbReference type="NCBI Taxonomy" id="996"/>
    <lineage>
        <taxon>Bacteria</taxon>
        <taxon>Pseudomonadati</taxon>
        <taxon>Bacteroidota</taxon>
        <taxon>Flavobacteriia</taxon>
        <taxon>Flavobacteriales</taxon>
        <taxon>Flavobacteriaceae</taxon>
        <taxon>Flavobacterium</taxon>
    </lineage>
</organism>
<dbReference type="AlphaFoldDB" id="A0AAI8CI24"/>